<evidence type="ECO:0008006" key="3">
    <source>
        <dbReference type="Google" id="ProtNLM"/>
    </source>
</evidence>
<dbReference type="Proteomes" id="UP000677611">
    <property type="component" value="Unassembled WGS sequence"/>
</dbReference>
<accession>A0ABS3P307</accession>
<comment type="caution">
    <text evidence="1">The sequence shown here is derived from an EMBL/GenBank/DDBJ whole genome shotgun (WGS) entry which is preliminary data.</text>
</comment>
<evidence type="ECO:0000313" key="2">
    <source>
        <dbReference type="Proteomes" id="UP000677611"/>
    </source>
</evidence>
<dbReference type="EMBL" id="JAGDQJ010000027">
    <property type="protein sequence ID" value="MBO1627559.1"/>
    <property type="molecule type" value="Genomic_DNA"/>
</dbReference>
<name>A0ABS3P307_9BACI</name>
<proteinExistence type="predicted"/>
<protein>
    <recommendedName>
        <fullName evidence="3">Spore coat protein Z</fullName>
    </recommendedName>
</protein>
<reference evidence="1 2" key="1">
    <citation type="submission" date="2021-03" db="EMBL/GenBank/DDBJ databases">
        <title>Identification of novel Bacillus strains.</title>
        <authorList>
            <person name="Xiao Z."/>
            <person name="Li Y."/>
            <person name="Shen J."/>
        </authorList>
    </citation>
    <scope>NUCLEOTIDE SEQUENCE [LARGE SCALE GENOMIC DNA]</scope>
    <source>
        <strain evidence="1 2">SY8</strain>
    </source>
</reference>
<dbReference type="RefSeq" id="WP_208018869.1">
    <property type="nucleotide sequence ID" value="NZ_JAGDQJ010000027.1"/>
</dbReference>
<evidence type="ECO:0000313" key="1">
    <source>
        <dbReference type="EMBL" id="MBO1627559.1"/>
    </source>
</evidence>
<organism evidence="1 2">
    <name type="scientific">Bacillus arachidis</name>
    <dbReference type="NCBI Taxonomy" id="2819290"/>
    <lineage>
        <taxon>Bacteria</taxon>
        <taxon>Bacillati</taxon>
        <taxon>Bacillota</taxon>
        <taxon>Bacilli</taxon>
        <taxon>Bacillales</taxon>
        <taxon>Bacillaceae</taxon>
        <taxon>Bacillus</taxon>
    </lineage>
</organism>
<sequence>MGCRDEWFEKTHSKCRDHKKHSKCWDDNDDCLKKFKECKKDHNEKCDCCCTTGIFRKLRELRDSFNLVTLILKGTTIEIVGVVESVNCDTVTIRTGRTTRSTVSLCEIIAVSEQEPEIASEIHAELLNIVKKNN</sequence>
<gene>
    <name evidence="1" type="ORF">J4P90_20515</name>
</gene>
<keyword evidence="2" id="KW-1185">Reference proteome</keyword>